<dbReference type="Pfam" id="PF11768">
    <property type="entry name" value="Frtz"/>
    <property type="match status" value="1"/>
</dbReference>
<evidence type="ECO:0000256" key="10">
    <source>
        <dbReference type="ARBA" id="ARBA00023136"/>
    </source>
</evidence>
<dbReference type="AlphaFoldDB" id="A0A834Y1H5"/>
<dbReference type="GO" id="GO:0005886">
    <property type="term" value="C:plasma membrane"/>
    <property type="evidence" value="ECO:0007669"/>
    <property type="project" value="UniProtKB-SubCell"/>
</dbReference>
<dbReference type="GO" id="GO:0007399">
    <property type="term" value="P:nervous system development"/>
    <property type="evidence" value="ECO:0007669"/>
    <property type="project" value="TreeGrafter"/>
</dbReference>
<name>A0A834Y1H5_APHGI</name>
<feature type="compositionally biased region" description="Acidic residues" evidence="13">
    <location>
        <begin position="611"/>
        <end position="625"/>
    </location>
</feature>
<evidence type="ECO:0000256" key="7">
    <source>
        <dbReference type="ARBA" id="ARBA00022737"/>
    </source>
</evidence>
<proteinExistence type="inferred from homology"/>
<dbReference type="SUPFAM" id="SSF50978">
    <property type="entry name" value="WD40 repeat-like"/>
    <property type="match status" value="1"/>
</dbReference>
<evidence type="ECO:0008006" key="16">
    <source>
        <dbReference type="Google" id="ProtNLM"/>
    </source>
</evidence>
<keyword evidence="15" id="KW-1185">Reference proteome</keyword>
<keyword evidence="9" id="KW-0969">Cilium</keyword>
<comment type="caution">
    <text evidence="14">The sequence shown here is derived from an EMBL/GenBank/DDBJ whole genome shotgun (WGS) entry which is preliminary data.</text>
</comment>
<dbReference type="Proteomes" id="UP000639338">
    <property type="component" value="Unassembled WGS sequence"/>
</dbReference>
<dbReference type="OrthoDB" id="10013020at2759"/>
<evidence type="ECO:0000256" key="6">
    <source>
        <dbReference type="ARBA" id="ARBA00022574"/>
    </source>
</evidence>
<dbReference type="GO" id="GO:0045184">
    <property type="term" value="P:establishment of protein localization"/>
    <property type="evidence" value="ECO:0007669"/>
    <property type="project" value="TreeGrafter"/>
</dbReference>
<protein>
    <recommendedName>
        <fullName evidence="16">WD repeat-containing and planar cell polarity effector protein fritz</fullName>
    </recommendedName>
</protein>
<dbReference type="InterPro" id="IPR036322">
    <property type="entry name" value="WD40_repeat_dom_sf"/>
</dbReference>
<evidence type="ECO:0000313" key="14">
    <source>
        <dbReference type="EMBL" id="KAF7996231.1"/>
    </source>
</evidence>
<comment type="similarity">
    <text evidence="3">Belongs to the WD repeat fritz family.</text>
</comment>
<evidence type="ECO:0000256" key="2">
    <source>
        <dbReference type="ARBA" id="ARBA00004430"/>
    </source>
</evidence>
<evidence type="ECO:0000256" key="3">
    <source>
        <dbReference type="ARBA" id="ARBA00006059"/>
    </source>
</evidence>
<keyword evidence="6" id="KW-0853">WD repeat</keyword>
<reference evidence="14 15" key="1">
    <citation type="submission" date="2020-08" db="EMBL/GenBank/DDBJ databases">
        <title>Aphidius gifuensis genome sequencing and assembly.</title>
        <authorList>
            <person name="Du Z."/>
        </authorList>
    </citation>
    <scope>NUCLEOTIDE SEQUENCE [LARGE SCALE GENOMIC DNA]</scope>
    <source>
        <strain evidence="14">YNYX2018</strain>
        <tissue evidence="14">Adults</tissue>
    </source>
</reference>
<evidence type="ECO:0000256" key="1">
    <source>
        <dbReference type="ARBA" id="ARBA00004236"/>
    </source>
</evidence>
<evidence type="ECO:0000313" key="15">
    <source>
        <dbReference type="Proteomes" id="UP000639338"/>
    </source>
</evidence>
<sequence>MFSLVGDIKFWSCDDNINLKNTDFSAFRYYDKRIDGIYDEAKRSYCQKRDIIYNPQNKKGNKLKDGLKYLEEQLKDYTIIFCQWYDQSTIQMMLNTGLLITIQVNLSTIDIENMSFDKYLIGKVPDHISDAVITKDHLICTHTDSQITIVNFGKPKRQLFDKINKLEAKLMINELSGPCGRRIEKKIRVNKSGDLILIWWKSTTNEVYPWSPAMKEHDRANVHLYRLRGLKFELLCYLRTEFDPLCITFNSKEDNVIHSIEQKVSRKGDVTIEWQTYEVSQQDKLQRIEMVSIPLPTHTSCSKFSPNQDMLLLCCIDGTITLHDHSKGTNKTIKTTFIATIGSWHNDGYLFTIGNERGQYQHYDISLSCVKSQMLNEESSPTNIHDLSIYFKTQSALLKIDWNKKLNITYNDKYKNNDSLILLLFEKGPICITRIIEGNNLSGDTLIYKYLNIHQPERATNILLSMNWDLNSRSCMYSLNQILNYLFKYPLNTEREILIQNALGSFHVPITPISQIIEDEYADEIRDLTRKFFHHLMRYKLFDKAFRLAIDLNDHDLFMDINFYALSVNDISMAKAAKDKAELLLSRSNSCTSTHSTCSRPSCSLCSDSISENDSESYTEESESEDSPRRRKFKKILTQSQIPPLPILATKNYDNNLVSTSFNDETTSKNSDNTLSTNFNDSNYKLTSGITKFSSSSFGKSNSYKLKDDNHEFKNIHKDDLSSSFRNLRVNNHYKRENFFKKTTNDQQLIDTDILREQKSNDNDFLTTSFDSSHSIEIPNSVEYSFMNVDNNAQRLLNNENNNSFDTNVAGIDEKSSNNFINLDNNLVSTSFNEEGDNTIIKNDKKLLDNLSSDIEIDDENLNREGIIEVPPPPPAMTKSLENYLNNLPKKNIQLSKSTPGLSCIDDTIIKFQKQKKYYSSVLQNSQSVSTILQNQDKKNHITKKTYRFNYDLDCVQYSGSCDNLNGQEYSSDRIKSSIDSRFLKNDDNQIFKNFNREFKAGSNVPPLPVINSPEKPKVKFSNTVTHILVPGTGQPYRPIQKRPATKLHQMDPKRELAESLPLCLGNEDYLKDFQPLSKDSGDPNNPMIKEPIKTEEAAKIKVVHFGLL</sequence>
<dbReference type="InterPro" id="IPR024511">
    <property type="entry name" value="Frtz"/>
</dbReference>
<evidence type="ECO:0000256" key="12">
    <source>
        <dbReference type="ARBA" id="ARBA00023273"/>
    </source>
</evidence>
<keyword evidence="4" id="KW-1003">Cell membrane</keyword>
<accession>A0A834Y1H5</accession>
<keyword evidence="8" id="KW-0970">Cilium biogenesis/degradation</keyword>
<dbReference type="PANTHER" id="PTHR13667">
    <property type="entry name" value="HOMOLOC-13"/>
    <property type="match status" value="1"/>
</dbReference>
<keyword evidence="7" id="KW-0677">Repeat</keyword>
<evidence type="ECO:0000256" key="9">
    <source>
        <dbReference type="ARBA" id="ARBA00023069"/>
    </source>
</evidence>
<gene>
    <name evidence="14" type="ORF">HCN44_001863</name>
</gene>
<evidence type="ECO:0000256" key="8">
    <source>
        <dbReference type="ARBA" id="ARBA00022794"/>
    </source>
</evidence>
<evidence type="ECO:0000256" key="13">
    <source>
        <dbReference type="SAM" id="MobiDB-lite"/>
    </source>
</evidence>
<organism evidence="14 15">
    <name type="scientific">Aphidius gifuensis</name>
    <name type="common">Parasitoid wasp</name>
    <dbReference type="NCBI Taxonomy" id="684658"/>
    <lineage>
        <taxon>Eukaryota</taxon>
        <taxon>Metazoa</taxon>
        <taxon>Ecdysozoa</taxon>
        <taxon>Arthropoda</taxon>
        <taxon>Hexapoda</taxon>
        <taxon>Insecta</taxon>
        <taxon>Pterygota</taxon>
        <taxon>Neoptera</taxon>
        <taxon>Endopterygota</taxon>
        <taxon>Hymenoptera</taxon>
        <taxon>Apocrita</taxon>
        <taxon>Ichneumonoidea</taxon>
        <taxon>Braconidae</taxon>
        <taxon>Aphidiinae</taxon>
        <taxon>Aphidius</taxon>
    </lineage>
</organism>
<evidence type="ECO:0000256" key="4">
    <source>
        <dbReference type="ARBA" id="ARBA00022475"/>
    </source>
</evidence>
<comment type="subcellular location">
    <subcellularLocation>
        <location evidence="1">Cell membrane</location>
    </subcellularLocation>
    <subcellularLocation>
        <location evidence="2">Cytoplasm</location>
        <location evidence="2">Cytoskeleton</location>
        <location evidence="2">Cilium axoneme</location>
    </subcellularLocation>
</comment>
<evidence type="ECO:0000256" key="5">
    <source>
        <dbReference type="ARBA" id="ARBA00022490"/>
    </source>
</evidence>
<evidence type="ECO:0000256" key="11">
    <source>
        <dbReference type="ARBA" id="ARBA00023212"/>
    </source>
</evidence>
<feature type="region of interest" description="Disordered" evidence="13">
    <location>
        <begin position="610"/>
        <end position="631"/>
    </location>
</feature>
<dbReference type="PANTHER" id="PTHR13667:SF5">
    <property type="entry name" value="WD REPEAT-CONTAINING AND PLANAR CELL POLARITY EFFECTOR PROTEIN FRITZ HOMOLOG"/>
    <property type="match status" value="1"/>
</dbReference>
<keyword evidence="12" id="KW-0966">Cell projection</keyword>
<dbReference type="EMBL" id="JACMRX010000001">
    <property type="protein sequence ID" value="KAF7996231.1"/>
    <property type="molecule type" value="Genomic_DNA"/>
</dbReference>
<keyword evidence="10" id="KW-0472">Membrane</keyword>
<dbReference type="GO" id="GO:0097541">
    <property type="term" value="C:axonemal basal plate"/>
    <property type="evidence" value="ECO:0007669"/>
    <property type="project" value="TreeGrafter"/>
</dbReference>
<keyword evidence="11" id="KW-0206">Cytoskeleton</keyword>
<keyword evidence="5" id="KW-0963">Cytoplasm</keyword>
<dbReference type="GO" id="GO:0044782">
    <property type="term" value="P:cilium organization"/>
    <property type="evidence" value="ECO:0007669"/>
    <property type="project" value="TreeGrafter"/>
</dbReference>